<proteinExistence type="predicted"/>
<evidence type="ECO:0000256" key="1">
    <source>
        <dbReference type="SAM" id="MobiDB-lite"/>
    </source>
</evidence>
<accession>A0A146LJI2</accession>
<gene>
    <name evidence="2" type="ORF">g.18067</name>
</gene>
<feature type="region of interest" description="Disordered" evidence="1">
    <location>
        <begin position="272"/>
        <end position="326"/>
    </location>
</feature>
<feature type="compositionally biased region" description="Polar residues" evidence="1">
    <location>
        <begin position="8"/>
        <end position="25"/>
    </location>
</feature>
<dbReference type="EMBL" id="GDHC01011652">
    <property type="protein sequence ID" value="JAQ06977.1"/>
    <property type="molecule type" value="Transcribed_RNA"/>
</dbReference>
<organism evidence="2">
    <name type="scientific">Lygus hesperus</name>
    <name type="common">Western plant bug</name>
    <dbReference type="NCBI Taxonomy" id="30085"/>
    <lineage>
        <taxon>Eukaryota</taxon>
        <taxon>Metazoa</taxon>
        <taxon>Ecdysozoa</taxon>
        <taxon>Arthropoda</taxon>
        <taxon>Hexapoda</taxon>
        <taxon>Insecta</taxon>
        <taxon>Pterygota</taxon>
        <taxon>Neoptera</taxon>
        <taxon>Paraneoptera</taxon>
        <taxon>Hemiptera</taxon>
        <taxon>Heteroptera</taxon>
        <taxon>Panheteroptera</taxon>
        <taxon>Cimicomorpha</taxon>
        <taxon>Miridae</taxon>
        <taxon>Mirini</taxon>
        <taxon>Lygus</taxon>
    </lineage>
</organism>
<feature type="non-terminal residue" evidence="2">
    <location>
        <position position="326"/>
    </location>
</feature>
<evidence type="ECO:0000313" key="2">
    <source>
        <dbReference type="EMBL" id="JAQ06977.1"/>
    </source>
</evidence>
<dbReference type="AlphaFoldDB" id="A0A146LJI2"/>
<protein>
    <submittedName>
        <fullName evidence="2">Uncharacterized protein</fullName>
    </submittedName>
</protein>
<name>A0A146LJI2_LYGHE</name>
<reference evidence="2" key="1">
    <citation type="journal article" date="2016" name="Gigascience">
        <title>De novo construction of an expanded transcriptome assembly for the western tarnished plant bug, Lygus hesperus.</title>
        <authorList>
            <person name="Tassone E.E."/>
            <person name="Geib S.M."/>
            <person name="Hall B."/>
            <person name="Fabrick J.A."/>
            <person name="Brent C.S."/>
            <person name="Hull J.J."/>
        </authorList>
    </citation>
    <scope>NUCLEOTIDE SEQUENCE</scope>
</reference>
<sequence length="326" mass="34345">MPIKGFSRQDNSVRMSTSAAPSQMVNTVESKTRNLNNNEVVPQCGYMPSVSKRPQPTQDVHGNTAMVSAVHPNAAPNPVQVINNNRDAPPSSTFSEANNGARVNYDSMYNGMAGAGNSFYGRNNEMNAMPSAMNMGSRYGGSMYNKGSSYGGMGGSGFGSMYGAPGGRPLMPMGGGGVGSMYGGYGSMYGGGLVGPGGYGSMYGMNPAMGSAYGGIGSMYGGMGSRYGGMGSMYGGMCGQSVTASYKSVVDIAARRDSFLASNNLLRAEIKKLNDKKEEDKTKDASKDKKEEDKTKDASKDKKEEDKTKDASKDKKEEDKTKDASK</sequence>
<feature type="region of interest" description="Disordered" evidence="1">
    <location>
        <begin position="1"/>
        <end position="25"/>
    </location>
</feature>